<evidence type="ECO:0000256" key="1">
    <source>
        <dbReference type="SAM" id="MobiDB-lite"/>
    </source>
</evidence>
<keyword evidence="2" id="KW-0472">Membrane</keyword>
<gene>
    <name evidence="3" type="ORF">B0H16DRAFT_1418692</name>
</gene>
<feature type="region of interest" description="Disordered" evidence="1">
    <location>
        <begin position="375"/>
        <end position="412"/>
    </location>
</feature>
<evidence type="ECO:0000313" key="4">
    <source>
        <dbReference type="Proteomes" id="UP001215598"/>
    </source>
</evidence>
<comment type="caution">
    <text evidence="3">The sequence shown here is derived from an EMBL/GenBank/DDBJ whole genome shotgun (WGS) entry which is preliminary data.</text>
</comment>
<keyword evidence="2" id="KW-0812">Transmembrane</keyword>
<evidence type="ECO:0000313" key="3">
    <source>
        <dbReference type="EMBL" id="KAJ7753542.1"/>
    </source>
</evidence>
<proteinExistence type="predicted"/>
<dbReference type="Proteomes" id="UP001215598">
    <property type="component" value="Unassembled WGS sequence"/>
</dbReference>
<dbReference type="Gene3D" id="2.60.120.260">
    <property type="entry name" value="Galactose-binding domain-like"/>
    <property type="match status" value="2"/>
</dbReference>
<protein>
    <recommendedName>
        <fullName evidence="5">Transmembrane protein</fullName>
    </recommendedName>
</protein>
<keyword evidence="2" id="KW-1133">Transmembrane helix</keyword>
<evidence type="ECO:0008006" key="5">
    <source>
        <dbReference type="Google" id="ProtNLM"/>
    </source>
</evidence>
<sequence>MSAGKYYLHFVVVDDTDPAIRYGPVGWFTADPGTLTAGNFGPIYNGTSHATSSASSSISFNFTGSALIVRGSLVVTTDANNVTDPTWACFVDGIQIPQVDSTFKYPENNWELCSQDTITPGPHNLTIQVQSKGQGFYLDGITYTPTPNTTFESATTTIYKHLDAAITYDSNWANVSGEHVTQTTNAQASLSFHGTSVTLFGNALGQYPGNVTSASYTIDGGPPVAFNVTGKLNPADGPGPVRFNLLLFTTPALTNGPHTLVITHGGDIDHAPLFVGAFYVTATNAPSSSKRGISAGTITGAVVGAVVFLASLLATFYLCRRKRRRRDADAEKPTIEPYSSPPAERSSVGKRGVNCVPATVPDAVPVRPARKVGVAAITPPTVRQHEDSGARASHSNAPAPIVVELPPNYTPN</sequence>
<accession>A0AAD7IYZ8</accession>
<organism evidence="3 4">
    <name type="scientific">Mycena metata</name>
    <dbReference type="NCBI Taxonomy" id="1033252"/>
    <lineage>
        <taxon>Eukaryota</taxon>
        <taxon>Fungi</taxon>
        <taxon>Dikarya</taxon>
        <taxon>Basidiomycota</taxon>
        <taxon>Agaricomycotina</taxon>
        <taxon>Agaricomycetes</taxon>
        <taxon>Agaricomycetidae</taxon>
        <taxon>Agaricales</taxon>
        <taxon>Marasmiineae</taxon>
        <taxon>Mycenaceae</taxon>
        <taxon>Mycena</taxon>
    </lineage>
</organism>
<keyword evidence="4" id="KW-1185">Reference proteome</keyword>
<feature type="transmembrane region" description="Helical" evidence="2">
    <location>
        <begin position="298"/>
        <end position="319"/>
    </location>
</feature>
<feature type="region of interest" description="Disordered" evidence="1">
    <location>
        <begin position="326"/>
        <end position="350"/>
    </location>
</feature>
<evidence type="ECO:0000256" key="2">
    <source>
        <dbReference type="SAM" id="Phobius"/>
    </source>
</evidence>
<dbReference type="AlphaFoldDB" id="A0AAD7IYZ8"/>
<reference evidence="3" key="1">
    <citation type="submission" date="2023-03" db="EMBL/GenBank/DDBJ databases">
        <title>Massive genome expansion in bonnet fungi (Mycena s.s.) driven by repeated elements and novel gene families across ecological guilds.</title>
        <authorList>
            <consortium name="Lawrence Berkeley National Laboratory"/>
            <person name="Harder C.B."/>
            <person name="Miyauchi S."/>
            <person name="Viragh M."/>
            <person name="Kuo A."/>
            <person name="Thoen E."/>
            <person name="Andreopoulos B."/>
            <person name="Lu D."/>
            <person name="Skrede I."/>
            <person name="Drula E."/>
            <person name="Henrissat B."/>
            <person name="Morin E."/>
            <person name="Kohler A."/>
            <person name="Barry K."/>
            <person name="LaButti K."/>
            <person name="Morin E."/>
            <person name="Salamov A."/>
            <person name="Lipzen A."/>
            <person name="Mereny Z."/>
            <person name="Hegedus B."/>
            <person name="Baldrian P."/>
            <person name="Stursova M."/>
            <person name="Weitz H."/>
            <person name="Taylor A."/>
            <person name="Grigoriev I.V."/>
            <person name="Nagy L.G."/>
            <person name="Martin F."/>
            <person name="Kauserud H."/>
        </authorList>
    </citation>
    <scope>NUCLEOTIDE SEQUENCE</scope>
    <source>
        <strain evidence="3">CBHHK182m</strain>
    </source>
</reference>
<name>A0AAD7IYZ8_9AGAR</name>
<dbReference type="EMBL" id="JARKIB010000055">
    <property type="protein sequence ID" value="KAJ7753542.1"/>
    <property type="molecule type" value="Genomic_DNA"/>
</dbReference>